<dbReference type="InterPro" id="IPR030959">
    <property type="entry name" value="GWxTD_dom"/>
</dbReference>
<accession>E0XYS6</accession>
<dbReference type="EMBL" id="GU474926">
    <property type="protein sequence ID" value="ADI19567.1"/>
    <property type="molecule type" value="Genomic_DNA"/>
</dbReference>
<dbReference type="NCBIfam" id="TIGR04514">
    <property type="entry name" value="GWxTD_dom"/>
    <property type="match status" value="1"/>
</dbReference>
<reference evidence="1" key="1">
    <citation type="journal article" date="2011" name="Environ. Microbiol.">
        <title>Time-series analyses of Monterey Bay coastal microbial picoplankton using a 'genome proxy' microarray.</title>
        <authorList>
            <person name="Rich V.I."/>
            <person name="Pham V.D."/>
            <person name="Eppley J."/>
            <person name="Shi Y."/>
            <person name="DeLong E.F."/>
        </authorList>
    </citation>
    <scope>NUCLEOTIDE SEQUENCE</scope>
</reference>
<name>E0XYS6_9BACT</name>
<evidence type="ECO:0008006" key="2">
    <source>
        <dbReference type="Google" id="ProtNLM"/>
    </source>
</evidence>
<organism evidence="1">
    <name type="scientific">uncultured Acidobacteria bacterium HF0770_27F21</name>
    <dbReference type="NCBI Taxonomy" id="710730"/>
    <lineage>
        <taxon>Bacteria</taxon>
        <taxon>Pseudomonadati</taxon>
        <taxon>Acidobacteriota</taxon>
        <taxon>environmental samples</taxon>
    </lineage>
</organism>
<sequence length="553" mass="59872">MRRNQFASVVFILLLVFTLGTELADAQRGRGGGRRGGAPAALEEATLLEEFDKIVDLIWTDQEEDTWGDIDDDATEDKQAFITMFWESRDPTPGTESNEFREVWMQRVAYTQRYNSEGTDGWLTDRGKFYLIYGPEVLSAQSTQRASGASSAGESQARAGSNTVWELDNTQNPFLAGKREVMFARYQRSYSRITSGIELSQEAFLAGVAVSSYFEARRANPSSAGPVGAGSVLAPGSVATAGGAPPTPDVLAMQQLMQNGATLQDLIIRQEMAFIPAPAGNTYSIFNFDVGKSGLTFESLGSPGPASLLAFGVLRKKDPTAANGLQFMYELKIPFTVDPSNGTAETTSTHSFGMTIEPGDYLLSWGVMDITSEAIGTADYELTVPNYADEACAAPPEVVTGAEVAQVGPCSELAIPSVIMASSLEQMTDATDLNKVYSRTRVAALELGTNIEHAFDRNESLLLLYFINGLGVDPGTQENRFDLTHRILLAGTETSIARLPLQEKTASDVLQEIPLAQVQQIEAGTDYEILIEIHDQITGNATFHKVPFSVRGS</sequence>
<dbReference type="AlphaFoldDB" id="E0XYS6"/>
<evidence type="ECO:0000313" key="1">
    <source>
        <dbReference type="EMBL" id="ADI19567.1"/>
    </source>
</evidence>
<proteinExistence type="predicted"/>
<protein>
    <recommendedName>
        <fullName evidence="2">GWxTD domain-containing protein</fullName>
    </recommendedName>
</protein>